<evidence type="ECO:0000313" key="3">
    <source>
        <dbReference type="Proteomes" id="UP000078316"/>
    </source>
</evidence>
<comment type="caution">
    <text evidence="2">The sequence shown here is derived from an EMBL/GenBank/DDBJ whole genome shotgun (WGS) entry which is preliminary data.</text>
</comment>
<evidence type="ECO:0000313" key="2">
    <source>
        <dbReference type="EMBL" id="OAS26058.1"/>
    </source>
</evidence>
<evidence type="ECO:0000259" key="1">
    <source>
        <dbReference type="Pfam" id="PF21814"/>
    </source>
</evidence>
<name>A0A179SGV4_9HYPH</name>
<dbReference type="RefSeq" id="WP_053082386.1">
    <property type="nucleotide sequence ID" value="NZ_LWHQ01000013.1"/>
</dbReference>
<dbReference type="EMBL" id="LWHQ01000013">
    <property type="protein sequence ID" value="OAS26058.1"/>
    <property type="molecule type" value="Genomic_DNA"/>
</dbReference>
<dbReference type="Pfam" id="PF21814">
    <property type="entry name" value="DUF6883"/>
    <property type="match status" value="1"/>
</dbReference>
<dbReference type="Proteomes" id="UP000078316">
    <property type="component" value="Unassembled WGS sequence"/>
</dbReference>
<reference evidence="2 3" key="1">
    <citation type="submission" date="2016-04" db="EMBL/GenBank/DDBJ databases">
        <authorList>
            <person name="Evans L.H."/>
            <person name="Alamgir A."/>
            <person name="Owens N."/>
            <person name="Weber N.D."/>
            <person name="Virtaneva K."/>
            <person name="Barbian K."/>
            <person name="Babar A."/>
            <person name="Rosenke K."/>
        </authorList>
    </citation>
    <scope>NUCLEOTIDE SEQUENCE [LARGE SCALE GENOMIC DNA]</scope>
    <source>
        <strain evidence="2 3">PMB02</strain>
    </source>
</reference>
<gene>
    <name evidence="2" type="ORF">A5481_06790</name>
</gene>
<sequence length="122" mass="13331">MTATHPYPSAFTISEAKVAGYLLNAESDDGAAKAALLMRFGFSPDRPLELMDALGRHPSPASWAAAFAAPHGIKHYFEGPLRSPDGRDPYIRSVWQVDYDRDDRSAKFVTIRPVSRPVEGAG</sequence>
<protein>
    <recommendedName>
        <fullName evidence="1">DUF6883 domain-containing protein</fullName>
    </recommendedName>
</protein>
<accession>A0A179SGV4</accession>
<dbReference type="InterPro" id="IPR049250">
    <property type="entry name" value="DUF6883"/>
</dbReference>
<proteinExistence type="predicted"/>
<dbReference type="AlphaFoldDB" id="A0A179SGV4"/>
<feature type="domain" description="DUF6883" evidence="1">
    <location>
        <begin position="12"/>
        <end position="113"/>
    </location>
</feature>
<dbReference type="STRING" id="427683.A5481_06790"/>
<organism evidence="2 3">
    <name type="scientific">Methylobacterium platani</name>
    <dbReference type="NCBI Taxonomy" id="427683"/>
    <lineage>
        <taxon>Bacteria</taxon>
        <taxon>Pseudomonadati</taxon>
        <taxon>Pseudomonadota</taxon>
        <taxon>Alphaproteobacteria</taxon>
        <taxon>Hyphomicrobiales</taxon>
        <taxon>Methylobacteriaceae</taxon>
        <taxon>Methylobacterium</taxon>
    </lineage>
</organism>